<evidence type="ECO:0000256" key="1">
    <source>
        <dbReference type="SAM" id="MobiDB-lite"/>
    </source>
</evidence>
<comment type="caution">
    <text evidence="2">The sequence shown here is derived from an EMBL/GenBank/DDBJ whole genome shotgun (WGS) entry which is preliminary data.</text>
</comment>
<organism evidence="2">
    <name type="scientific">gut metagenome</name>
    <dbReference type="NCBI Taxonomy" id="749906"/>
    <lineage>
        <taxon>unclassified sequences</taxon>
        <taxon>metagenomes</taxon>
        <taxon>organismal metagenomes</taxon>
    </lineage>
</organism>
<proteinExistence type="predicted"/>
<feature type="region of interest" description="Disordered" evidence="1">
    <location>
        <begin position="83"/>
        <end position="108"/>
    </location>
</feature>
<name>J9GHK5_9ZZZZ</name>
<dbReference type="AlphaFoldDB" id="J9GHK5"/>
<reference evidence="2" key="1">
    <citation type="journal article" date="2012" name="PLoS ONE">
        <title>Gene sets for utilization of primary and secondary nutrition supplies in the distal gut of endangered iberian lynx.</title>
        <authorList>
            <person name="Alcaide M."/>
            <person name="Messina E."/>
            <person name="Richter M."/>
            <person name="Bargiela R."/>
            <person name="Peplies J."/>
            <person name="Huws S.A."/>
            <person name="Newbold C.J."/>
            <person name="Golyshin P.N."/>
            <person name="Simon M.A."/>
            <person name="Lopez G."/>
            <person name="Yakimov M.M."/>
            <person name="Ferrer M."/>
        </authorList>
    </citation>
    <scope>NUCLEOTIDE SEQUENCE</scope>
</reference>
<dbReference type="EMBL" id="AMCI01001003">
    <property type="protein sequence ID" value="EJX06977.1"/>
    <property type="molecule type" value="Genomic_DNA"/>
</dbReference>
<protein>
    <submittedName>
        <fullName evidence="2">Uncharacterized protein</fullName>
    </submittedName>
</protein>
<gene>
    <name evidence="2" type="ORF">EVA_04910</name>
</gene>
<sequence>MPLGGYDTAPCSIHLTGRFRQKMKDGTTSPTINTSLTVNQRSSVRLTCVNDGLSTVWEYEADEADSLASAHWNPDIPIIVPGRPTDPNRFEPNATISPGANNGLKPQI</sequence>
<evidence type="ECO:0000313" key="2">
    <source>
        <dbReference type="EMBL" id="EJX06977.1"/>
    </source>
</evidence>
<accession>J9GHK5</accession>